<dbReference type="GO" id="GO:0005685">
    <property type="term" value="C:U1 snRNP"/>
    <property type="evidence" value="ECO:0007669"/>
    <property type="project" value="TreeGrafter"/>
</dbReference>
<sequence>MTHMLPPNLQRLFTPRPPVDYVTPLHYDKNPMAKPENANPKKARKLTGVSEVLERVKQEAADRGEATDADADMKFSLTEQTKREIRREEKKKQVEEEKKHNPKEDAHTTGDPFKTLFIGRLSYEVAEDDLRKEFDRYGPIEVVRLVTDQEGKSRGYAFIVYEREKDMRAAYKSAEGMKLRGRRILVDVERGRTVTGWKPMRLGGGLGGSARKPKKPVEPEPFMGGASIIMTRDSFWRPCTD</sequence>
<dbReference type="InterPro" id="IPR051183">
    <property type="entry name" value="U1_U11-U12_snRNP_70-35kDa"/>
</dbReference>
<evidence type="ECO:0000256" key="4">
    <source>
        <dbReference type="ARBA" id="ARBA00023274"/>
    </source>
</evidence>
<evidence type="ECO:0000256" key="2">
    <source>
        <dbReference type="ARBA" id="ARBA00022884"/>
    </source>
</evidence>
<feature type="domain" description="RRM" evidence="7">
    <location>
        <begin position="114"/>
        <end position="191"/>
    </location>
</feature>
<dbReference type="FunCoup" id="A0A066WPN7">
    <property type="interactions" value="207"/>
</dbReference>
<dbReference type="AlphaFoldDB" id="A0A066WPN7"/>
<dbReference type="SUPFAM" id="SSF54928">
    <property type="entry name" value="RNA-binding domain, RBD"/>
    <property type="match status" value="1"/>
</dbReference>
<keyword evidence="4" id="KW-0687">Ribonucleoprotein</keyword>
<dbReference type="PANTHER" id="PTHR13952:SF5">
    <property type="entry name" value="U1 SMALL NUCLEAR RIBONUCLEOPROTEIN 70 KDA"/>
    <property type="match status" value="1"/>
</dbReference>
<evidence type="ECO:0000256" key="1">
    <source>
        <dbReference type="ARBA" id="ARBA00004123"/>
    </source>
</evidence>
<dbReference type="InParanoid" id="A0A066WPN7"/>
<dbReference type="CDD" id="cd12236">
    <property type="entry name" value="RRM_snRNP70"/>
    <property type="match status" value="1"/>
</dbReference>
<dbReference type="Proteomes" id="UP000027361">
    <property type="component" value="Unassembled WGS sequence"/>
</dbReference>
<dbReference type="GO" id="GO:0071011">
    <property type="term" value="C:precatalytic spliceosome"/>
    <property type="evidence" value="ECO:0007669"/>
    <property type="project" value="TreeGrafter"/>
</dbReference>
<reference evidence="8 9" key="1">
    <citation type="submission" date="2014-05" db="EMBL/GenBank/DDBJ databases">
        <title>Draft genome sequence of a rare smut relative, Tilletiaria anomala UBC 951.</title>
        <authorList>
            <consortium name="DOE Joint Genome Institute"/>
            <person name="Toome M."/>
            <person name="Kuo A."/>
            <person name="Henrissat B."/>
            <person name="Lipzen A."/>
            <person name="Tritt A."/>
            <person name="Yoshinaga Y."/>
            <person name="Zane M."/>
            <person name="Barry K."/>
            <person name="Grigoriev I.V."/>
            <person name="Spatafora J.W."/>
            <person name="Aimea M.C."/>
        </authorList>
    </citation>
    <scope>NUCLEOTIDE SEQUENCE [LARGE SCALE GENOMIC DNA]</scope>
    <source>
        <strain evidence="8 9">UBC 951</strain>
    </source>
</reference>
<dbReference type="InterPro" id="IPR012677">
    <property type="entry name" value="Nucleotide-bd_a/b_plait_sf"/>
</dbReference>
<feature type="region of interest" description="Disordered" evidence="6">
    <location>
        <begin position="202"/>
        <end position="224"/>
    </location>
</feature>
<dbReference type="SMART" id="SM00360">
    <property type="entry name" value="RRM"/>
    <property type="match status" value="1"/>
</dbReference>
<keyword evidence="3" id="KW-0539">Nucleus</keyword>
<accession>A0A066WPN7</accession>
<dbReference type="STRING" id="1037660.A0A066WPN7"/>
<dbReference type="GO" id="GO:0030619">
    <property type="term" value="F:U1 snRNA binding"/>
    <property type="evidence" value="ECO:0007669"/>
    <property type="project" value="InterPro"/>
</dbReference>
<comment type="subcellular location">
    <subcellularLocation>
        <location evidence="1">Nucleus</location>
    </subcellularLocation>
</comment>
<dbReference type="GO" id="GO:0071004">
    <property type="term" value="C:U2-type prespliceosome"/>
    <property type="evidence" value="ECO:0007669"/>
    <property type="project" value="TreeGrafter"/>
</dbReference>
<keyword evidence="2 5" id="KW-0694">RNA-binding</keyword>
<dbReference type="InterPro" id="IPR022023">
    <property type="entry name" value="U1snRNP70_N"/>
</dbReference>
<dbReference type="GeneID" id="25262247"/>
<protein>
    <submittedName>
        <fullName evidence="8">RNA-binding domain-containing protein</fullName>
    </submittedName>
</protein>
<dbReference type="PANTHER" id="PTHR13952">
    <property type="entry name" value="U1 SMALL NUCLEAR RIBONUCLEOPROTEIN 70 KD"/>
    <property type="match status" value="1"/>
</dbReference>
<feature type="compositionally biased region" description="Basic and acidic residues" evidence="6">
    <location>
        <begin position="80"/>
        <end position="108"/>
    </location>
</feature>
<evidence type="ECO:0000256" key="5">
    <source>
        <dbReference type="PROSITE-ProRule" id="PRU00176"/>
    </source>
</evidence>
<dbReference type="HOGENOM" id="CLU_045151_5_0_1"/>
<evidence type="ECO:0000256" key="6">
    <source>
        <dbReference type="SAM" id="MobiDB-lite"/>
    </source>
</evidence>
<name>A0A066WPN7_TILAU</name>
<evidence type="ECO:0000313" key="9">
    <source>
        <dbReference type="Proteomes" id="UP000027361"/>
    </source>
</evidence>
<proteinExistence type="predicted"/>
<dbReference type="OrthoDB" id="4207594at2759"/>
<dbReference type="InterPro" id="IPR034143">
    <property type="entry name" value="snRNP70_RRM"/>
</dbReference>
<keyword evidence="9" id="KW-1185">Reference proteome</keyword>
<dbReference type="InterPro" id="IPR035979">
    <property type="entry name" value="RBD_domain_sf"/>
</dbReference>
<feature type="region of interest" description="Disordered" evidence="6">
    <location>
        <begin position="76"/>
        <end position="111"/>
    </location>
</feature>
<dbReference type="PROSITE" id="PS50102">
    <property type="entry name" value="RRM"/>
    <property type="match status" value="1"/>
</dbReference>
<gene>
    <name evidence="8" type="ORF">K437DRAFT_219697</name>
</gene>
<organism evidence="8 9">
    <name type="scientific">Tilletiaria anomala (strain ATCC 24038 / CBS 436.72 / UBC 951)</name>
    <dbReference type="NCBI Taxonomy" id="1037660"/>
    <lineage>
        <taxon>Eukaryota</taxon>
        <taxon>Fungi</taxon>
        <taxon>Dikarya</taxon>
        <taxon>Basidiomycota</taxon>
        <taxon>Ustilaginomycotina</taxon>
        <taxon>Exobasidiomycetes</taxon>
        <taxon>Georgefischeriales</taxon>
        <taxon>Tilletiariaceae</taxon>
        <taxon>Tilletiaria</taxon>
    </lineage>
</organism>
<dbReference type="InterPro" id="IPR000504">
    <property type="entry name" value="RRM_dom"/>
</dbReference>
<dbReference type="GO" id="GO:0000398">
    <property type="term" value="P:mRNA splicing, via spliceosome"/>
    <property type="evidence" value="ECO:0007669"/>
    <property type="project" value="TreeGrafter"/>
</dbReference>
<evidence type="ECO:0000313" key="8">
    <source>
        <dbReference type="EMBL" id="KDN52954.1"/>
    </source>
</evidence>
<dbReference type="Pfam" id="PF12220">
    <property type="entry name" value="U1snRNP70_N"/>
    <property type="match status" value="1"/>
</dbReference>
<evidence type="ECO:0000259" key="7">
    <source>
        <dbReference type="PROSITE" id="PS50102"/>
    </source>
</evidence>
<dbReference type="FunFam" id="3.30.70.330:FF:000132">
    <property type="entry name" value="Small nuclear ribonucleoprotein U11/U12 subunit 35"/>
    <property type="match status" value="1"/>
</dbReference>
<dbReference type="GO" id="GO:0003729">
    <property type="term" value="F:mRNA binding"/>
    <property type="evidence" value="ECO:0007669"/>
    <property type="project" value="TreeGrafter"/>
</dbReference>
<dbReference type="OMA" id="PPKFYDG"/>
<dbReference type="Pfam" id="PF00076">
    <property type="entry name" value="RRM_1"/>
    <property type="match status" value="1"/>
</dbReference>
<dbReference type="EMBL" id="JMSN01000005">
    <property type="protein sequence ID" value="KDN52954.1"/>
    <property type="molecule type" value="Genomic_DNA"/>
</dbReference>
<feature type="region of interest" description="Disordered" evidence="6">
    <location>
        <begin position="28"/>
        <end position="49"/>
    </location>
</feature>
<dbReference type="Gene3D" id="3.30.70.330">
    <property type="match status" value="1"/>
</dbReference>
<evidence type="ECO:0000256" key="3">
    <source>
        <dbReference type="ARBA" id="ARBA00023242"/>
    </source>
</evidence>
<comment type="caution">
    <text evidence="8">The sequence shown here is derived from an EMBL/GenBank/DDBJ whole genome shotgun (WGS) entry which is preliminary data.</text>
</comment>
<dbReference type="RefSeq" id="XP_013245793.1">
    <property type="nucleotide sequence ID" value="XM_013390339.1"/>
</dbReference>